<evidence type="ECO:0000256" key="5">
    <source>
        <dbReference type="ARBA" id="ARBA00022729"/>
    </source>
</evidence>
<feature type="disulfide bond" evidence="13">
    <location>
        <begin position="584"/>
        <end position="593"/>
    </location>
</feature>
<comment type="caution">
    <text evidence="19">The sequence shown here is derived from an EMBL/GenBank/DDBJ whole genome shotgun (WGS) entry which is preliminary data.</text>
</comment>
<feature type="signal peptide" evidence="16">
    <location>
        <begin position="1"/>
        <end position="22"/>
    </location>
</feature>
<evidence type="ECO:0000256" key="6">
    <source>
        <dbReference type="ARBA" id="ARBA00022737"/>
    </source>
</evidence>
<comment type="similarity">
    <text evidence="2 14">Belongs to the integrin beta chain family.</text>
</comment>
<dbReference type="GO" id="GO:0007160">
    <property type="term" value="P:cell-matrix adhesion"/>
    <property type="evidence" value="ECO:0007669"/>
    <property type="project" value="TreeGrafter"/>
</dbReference>
<keyword evidence="10 15" id="KW-0472">Membrane</keyword>
<feature type="disulfide bond" evidence="13">
    <location>
        <begin position="38"/>
        <end position="69"/>
    </location>
</feature>
<feature type="disulfide bond" evidence="13">
    <location>
        <begin position="35"/>
        <end position="45"/>
    </location>
</feature>
<keyword evidence="11 13" id="KW-1015">Disulfide bond</keyword>
<evidence type="ECO:0000256" key="16">
    <source>
        <dbReference type="SAM" id="SignalP"/>
    </source>
</evidence>
<evidence type="ECO:0000259" key="18">
    <source>
        <dbReference type="SMART" id="SM01241"/>
    </source>
</evidence>
<dbReference type="GO" id="GO:0098609">
    <property type="term" value="P:cell-cell adhesion"/>
    <property type="evidence" value="ECO:0007669"/>
    <property type="project" value="TreeGrafter"/>
</dbReference>
<keyword evidence="5 16" id="KW-0732">Signal</keyword>
<feature type="disulfide bond" evidence="13">
    <location>
        <begin position="193"/>
        <end position="200"/>
    </location>
</feature>
<accession>A0A9D4HFH2</accession>
<keyword evidence="4 14" id="KW-0812">Transmembrane</keyword>
<dbReference type="InterPro" id="IPR002369">
    <property type="entry name" value="Integrin_bsu_VWA"/>
</dbReference>
<evidence type="ECO:0000313" key="20">
    <source>
        <dbReference type="Proteomes" id="UP000828390"/>
    </source>
</evidence>
<feature type="disulfide bond" evidence="13">
    <location>
        <begin position="556"/>
        <end position="561"/>
    </location>
</feature>
<feature type="disulfide bond" evidence="13">
    <location>
        <begin position="468"/>
        <end position="472"/>
    </location>
</feature>
<feature type="domain" description="Integrin beta subunit cytoplasmic" evidence="18">
    <location>
        <begin position="747"/>
        <end position="793"/>
    </location>
</feature>
<evidence type="ECO:0000256" key="12">
    <source>
        <dbReference type="ARBA" id="ARBA00023180"/>
    </source>
</evidence>
<dbReference type="InterPro" id="IPR014836">
    <property type="entry name" value="Integrin_bsu_cyt_dom"/>
</dbReference>
<evidence type="ECO:0000256" key="1">
    <source>
        <dbReference type="ARBA" id="ARBA00004479"/>
    </source>
</evidence>
<feature type="disulfide bond" evidence="13">
    <location>
        <begin position="491"/>
        <end position="532"/>
    </location>
</feature>
<feature type="disulfide bond" evidence="13">
    <location>
        <begin position="623"/>
        <end position="632"/>
    </location>
</feature>
<protein>
    <recommendedName>
        <fullName evidence="14">Integrin beta</fullName>
    </recommendedName>
</protein>
<name>A0A9D4HFH2_DREPO</name>
<dbReference type="PIRSF" id="PIRSF002512">
    <property type="entry name" value="Integrin_B"/>
    <property type="match status" value="1"/>
</dbReference>
<dbReference type="PRINTS" id="PR01186">
    <property type="entry name" value="INTEGRINB"/>
</dbReference>
<feature type="disulfide bond" evidence="13">
    <location>
        <begin position="616"/>
        <end position="621"/>
    </location>
</feature>
<comment type="subcellular location">
    <subcellularLocation>
        <location evidence="14">Cell membrane</location>
        <topology evidence="14">Single-pass type I membrane protein</topology>
    </subcellularLocation>
    <subcellularLocation>
        <location evidence="1">Membrane</location>
        <topology evidence="1">Single-pass type I membrane protein</topology>
    </subcellularLocation>
</comment>
<dbReference type="PROSITE" id="PS00243">
    <property type="entry name" value="I_EGF_1"/>
    <property type="match status" value="1"/>
</dbReference>
<dbReference type="AlphaFoldDB" id="A0A9D4HFH2"/>
<dbReference type="SMART" id="SM00187">
    <property type="entry name" value="INB"/>
    <property type="match status" value="1"/>
</dbReference>
<dbReference type="PANTHER" id="PTHR10082:SF60">
    <property type="entry name" value="INTEGRIN BETA-PS"/>
    <property type="match status" value="1"/>
</dbReference>
<feature type="disulfide bond" evidence="13">
    <location>
        <begin position="482"/>
        <end position="494"/>
    </location>
</feature>
<dbReference type="Pfam" id="PF00362">
    <property type="entry name" value="Integrin_beta"/>
    <property type="match status" value="1"/>
</dbReference>
<dbReference type="GO" id="GO:0007229">
    <property type="term" value="P:integrin-mediated signaling pathway"/>
    <property type="evidence" value="ECO:0007669"/>
    <property type="project" value="UniProtKB-KW"/>
</dbReference>
<dbReference type="SUPFAM" id="SSF103575">
    <property type="entry name" value="Plexin repeat"/>
    <property type="match status" value="1"/>
</dbReference>
<dbReference type="GO" id="GO:0033627">
    <property type="term" value="P:cell adhesion mediated by integrin"/>
    <property type="evidence" value="ECO:0007669"/>
    <property type="project" value="TreeGrafter"/>
</dbReference>
<feature type="disulfide bond" evidence="13">
    <location>
        <begin position="48"/>
        <end position="58"/>
    </location>
</feature>
<keyword evidence="20" id="KW-1185">Reference proteome</keyword>
<evidence type="ECO:0000256" key="3">
    <source>
        <dbReference type="ARBA" id="ARBA00022536"/>
    </source>
</evidence>
<dbReference type="Gene3D" id="2.10.25.10">
    <property type="entry name" value="Laminin"/>
    <property type="match status" value="4"/>
</dbReference>
<feature type="disulfide bond" evidence="13">
    <location>
        <begin position="545"/>
        <end position="554"/>
    </location>
</feature>
<evidence type="ECO:0000256" key="9">
    <source>
        <dbReference type="ARBA" id="ARBA00023037"/>
    </source>
</evidence>
<reference evidence="19" key="2">
    <citation type="submission" date="2020-11" db="EMBL/GenBank/DDBJ databases">
        <authorList>
            <person name="McCartney M.A."/>
            <person name="Auch B."/>
            <person name="Kono T."/>
            <person name="Mallez S."/>
            <person name="Becker A."/>
            <person name="Gohl D.M."/>
            <person name="Silverstein K.A.T."/>
            <person name="Koren S."/>
            <person name="Bechman K.B."/>
            <person name="Herman A."/>
            <person name="Abrahante J.E."/>
            <person name="Garbe J."/>
        </authorList>
    </citation>
    <scope>NUCLEOTIDE SEQUENCE</scope>
    <source>
        <strain evidence="19">Duluth1</strain>
        <tissue evidence="19">Whole animal</tissue>
    </source>
</reference>
<dbReference type="InterPro" id="IPR040622">
    <property type="entry name" value="EGF_integrin_1"/>
</dbReference>
<gene>
    <name evidence="19" type="ORF">DPMN_058426</name>
</gene>
<feature type="disulfide bond" evidence="13">
    <location>
        <begin position="538"/>
        <end position="543"/>
    </location>
</feature>
<dbReference type="PANTHER" id="PTHR10082">
    <property type="entry name" value="INTEGRIN BETA SUBUNIT"/>
    <property type="match status" value="1"/>
</dbReference>
<dbReference type="InterPro" id="IPR057243">
    <property type="entry name" value="Integrin_I-EGF_CS"/>
</dbReference>
<evidence type="ECO:0000256" key="8">
    <source>
        <dbReference type="ARBA" id="ARBA00022989"/>
    </source>
</evidence>
<evidence type="ECO:0000313" key="19">
    <source>
        <dbReference type="EMBL" id="KAH3715714.1"/>
    </source>
</evidence>
<dbReference type="FunFam" id="2.10.25.10:FF:000036">
    <property type="entry name" value="Integrin beta"/>
    <property type="match status" value="1"/>
</dbReference>
<evidence type="ECO:0000256" key="14">
    <source>
        <dbReference type="RuleBase" id="RU000633"/>
    </source>
</evidence>
<dbReference type="SUPFAM" id="SSF57196">
    <property type="entry name" value="EGF/Laminin"/>
    <property type="match status" value="1"/>
</dbReference>
<evidence type="ECO:0000256" key="11">
    <source>
        <dbReference type="ARBA" id="ARBA00023157"/>
    </source>
</evidence>
<dbReference type="InterPro" id="IPR015812">
    <property type="entry name" value="Integrin_bsu"/>
</dbReference>
<feature type="disulfide bond" evidence="13">
    <location>
        <begin position="641"/>
        <end position="652"/>
    </location>
</feature>
<evidence type="ECO:0000256" key="13">
    <source>
        <dbReference type="PIRSR" id="PIRSR002512-1"/>
    </source>
</evidence>
<keyword evidence="12" id="KW-0325">Glycoprotein</keyword>
<keyword evidence="6" id="KW-0677">Repeat</keyword>
<dbReference type="Pfam" id="PF08725">
    <property type="entry name" value="Integrin_b_cyt"/>
    <property type="match status" value="1"/>
</dbReference>
<dbReference type="Pfam" id="PF07974">
    <property type="entry name" value="EGF_2"/>
    <property type="match status" value="1"/>
</dbReference>
<dbReference type="SMART" id="SM01241">
    <property type="entry name" value="Integrin_b_cyt"/>
    <property type="match status" value="1"/>
</dbReference>
<feature type="disulfide bond" evidence="13">
    <location>
        <begin position="578"/>
        <end position="610"/>
    </location>
</feature>
<feature type="disulfide bond" evidence="13">
    <location>
        <begin position="649"/>
        <end position="718"/>
    </location>
</feature>
<dbReference type="Gene3D" id="3.40.50.410">
    <property type="entry name" value="von Willebrand factor, type A domain"/>
    <property type="match status" value="1"/>
</dbReference>
<evidence type="ECO:0000256" key="7">
    <source>
        <dbReference type="ARBA" id="ARBA00022889"/>
    </source>
</evidence>
<dbReference type="InterPro" id="IPR013111">
    <property type="entry name" value="EGF_extracell"/>
</dbReference>
<feature type="transmembrane region" description="Helical" evidence="15">
    <location>
        <begin position="725"/>
        <end position="746"/>
    </location>
</feature>
<dbReference type="EMBL" id="JAIWYP010000013">
    <property type="protein sequence ID" value="KAH3715714.1"/>
    <property type="molecule type" value="Genomic_DNA"/>
</dbReference>
<evidence type="ECO:0000256" key="10">
    <source>
        <dbReference type="ARBA" id="ARBA00023136"/>
    </source>
</evidence>
<feature type="disulfide bond" evidence="13">
    <location>
        <begin position="401"/>
        <end position="420"/>
    </location>
</feature>
<feature type="disulfide bond" evidence="13">
    <location>
        <begin position="507"/>
        <end position="522"/>
    </location>
</feature>
<proteinExistence type="inferred from homology"/>
<dbReference type="Proteomes" id="UP000828390">
    <property type="component" value="Unassembled WGS sequence"/>
</dbReference>
<keyword evidence="7 14" id="KW-0130">Cell adhesion</keyword>
<feature type="chain" id="PRO_5038847057" description="Integrin beta" evidence="16">
    <location>
        <begin position="23"/>
        <end position="795"/>
    </location>
</feature>
<sequence length="795" mass="89139">MIMDFKELIVVLATGLLCLADAQSDEAGCNQNRYCNDCINFHPDCAWCNDKEFTKARCSVNRALKDDGCREIKKPNNTELKTKSDDLKDGSFAHDPIQLTPQALKLTLRKGKAHSLMMTYRVARNLPIDMYFVMDASYTMATKISDVADRIEDLIAGLRKSFTQNIEIGFGVFIDKPVQPFTITTPRVLENPCLIQNTYCEPTYGFIHRQRLNKNTTEFIDTIRSTNTSSNFDTMEGGLDAVMQAAVCPEIVGWRAKSRRVLVYISDAGFHFAGDGKLGGIDLPNDAKCHMVPNVRTQRAIIGEYIYSHSKILDYPSYGMLAKALKDNNINAFFLVDEAYVHLYQGLTSMIDQSKTMRMDTTGSQGVVQKISDYYRELSEKVKITGVNLPPELHITVATNCSVSTIINTYRLPTDIKEMCTNLDVGKEVFFNVTVTLEECPKESGKRLLKLVPSGLQEHLEIEVDYSCDCECEKSAELDDRCSNKNGTYECGVCRCKPGRYGEFCQCSRAEGDTEEVMEGKCIRDIRTKKICEDLGTCECGVCKCQPNYEGTYCECNNNPCINRTSGEKCSNRGTCVCGQCRDCKDDYYGKLCQCPPEQNCRNEENGLMCSGHGKCECGACVCERIYEGPTCSLCPKCDRCRKCGYRECVECLDQKGTSALNSSTACPVCQALKIQKVDRFSDIEPCGYIDAEKCETHYVVDCVNNDIYLNITKGKICSLPPDPLLIALPLIGGILGVGLLLLLIWKILTFFYDRIEYARLEHEIQNAKWSNTENPIYLNPVTSNENPSYRGNKN</sequence>
<dbReference type="Gene3D" id="1.20.5.100">
    <property type="entry name" value="Cytochrome c1, transmembrane anchor, C-terminal"/>
    <property type="match status" value="1"/>
</dbReference>
<feature type="disulfide bond" evidence="13">
    <location>
        <begin position="248"/>
        <end position="289"/>
    </location>
</feature>
<evidence type="ECO:0000256" key="15">
    <source>
        <dbReference type="SAM" id="Phobius"/>
    </source>
</evidence>
<feature type="disulfide bond" evidence="13">
    <location>
        <begin position="496"/>
        <end position="505"/>
    </location>
</feature>
<evidence type="ECO:0000259" key="17">
    <source>
        <dbReference type="SMART" id="SM00187"/>
    </source>
</evidence>
<feature type="disulfide bond" evidence="13">
    <location>
        <begin position="670"/>
        <end position="695"/>
    </location>
</feature>
<feature type="disulfide bond" evidence="13">
    <location>
        <begin position="576"/>
        <end position="581"/>
    </location>
</feature>
<dbReference type="GO" id="GO:0005925">
    <property type="term" value="C:focal adhesion"/>
    <property type="evidence" value="ECO:0007669"/>
    <property type="project" value="TreeGrafter"/>
</dbReference>
<keyword evidence="9 14" id="KW-0401">Integrin</keyword>
<dbReference type="GO" id="GO:0008305">
    <property type="term" value="C:integrin complex"/>
    <property type="evidence" value="ECO:0007669"/>
    <property type="project" value="TreeGrafter"/>
</dbReference>
<keyword evidence="3" id="KW-0245">EGF-like domain</keyword>
<dbReference type="InterPro" id="IPR036465">
    <property type="entry name" value="vWFA_dom_sf"/>
</dbReference>
<feature type="domain" description="Integrin beta subunit VWA" evidence="17">
    <location>
        <begin position="35"/>
        <end position="470"/>
    </location>
</feature>
<dbReference type="Gene3D" id="2.60.40.1510">
    <property type="entry name" value="ntegrin, alpha v. Chain A, domain 3"/>
    <property type="match status" value="1"/>
</dbReference>
<organism evidence="19 20">
    <name type="scientific">Dreissena polymorpha</name>
    <name type="common">Zebra mussel</name>
    <name type="synonym">Mytilus polymorpha</name>
    <dbReference type="NCBI Taxonomy" id="45954"/>
    <lineage>
        <taxon>Eukaryota</taxon>
        <taxon>Metazoa</taxon>
        <taxon>Spiralia</taxon>
        <taxon>Lophotrochozoa</taxon>
        <taxon>Mollusca</taxon>
        <taxon>Bivalvia</taxon>
        <taxon>Autobranchia</taxon>
        <taxon>Heteroconchia</taxon>
        <taxon>Euheterodonta</taxon>
        <taxon>Imparidentia</taxon>
        <taxon>Neoheterodontei</taxon>
        <taxon>Myida</taxon>
        <taxon>Dreissenoidea</taxon>
        <taxon>Dreissenidae</taxon>
        <taxon>Dreissena</taxon>
    </lineage>
</organism>
<dbReference type="OrthoDB" id="410592at2759"/>
<dbReference type="SUPFAM" id="SSF69179">
    <property type="entry name" value="Integrin domains"/>
    <property type="match status" value="1"/>
</dbReference>
<evidence type="ECO:0000256" key="4">
    <source>
        <dbReference type="ARBA" id="ARBA00022692"/>
    </source>
</evidence>
<dbReference type="GO" id="GO:0016477">
    <property type="term" value="P:cell migration"/>
    <property type="evidence" value="ECO:0007669"/>
    <property type="project" value="TreeGrafter"/>
</dbReference>
<reference evidence="19" key="1">
    <citation type="journal article" date="2019" name="bioRxiv">
        <title>The Genome of the Zebra Mussel, Dreissena polymorpha: A Resource for Invasive Species Research.</title>
        <authorList>
            <person name="McCartney M.A."/>
            <person name="Auch B."/>
            <person name="Kono T."/>
            <person name="Mallez S."/>
            <person name="Zhang Y."/>
            <person name="Obille A."/>
            <person name="Becker A."/>
            <person name="Abrahante J.E."/>
            <person name="Garbe J."/>
            <person name="Badalamenti J.P."/>
            <person name="Herman A."/>
            <person name="Mangelson H."/>
            <person name="Liachko I."/>
            <person name="Sullivan S."/>
            <person name="Sone E.D."/>
            <person name="Koren S."/>
            <person name="Silverstein K.A.T."/>
            <person name="Beckman K.B."/>
            <person name="Gohl D.M."/>
        </authorList>
    </citation>
    <scope>NUCLEOTIDE SEQUENCE</scope>
    <source>
        <strain evidence="19">Duluth1</strain>
        <tissue evidence="19">Whole animal</tissue>
    </source>
</reference>
<dbReference type="Pfam" id="PF18372">
    <property type="entry name" value="I-EGF_1"/>
    <property type="match status" value="1"/>
</dbReference>
<dbReference type="GO" id="GO:0009986">
    <property type="term" value="C:cell surface"/>
    <property type="evidence" value="ECO:0007669"/>
    <property type="project" value="TreeGrafter"/>
</dbReference>
<feature type="disulfide bond" evidence="13">
    <location>
        <begin position="540"/>
        <end position="570"/>
    </location>
</feature>
<dbReference type="InterPro" id="IPR032695">
    <property type="entry name" value="Integrin_dom_sf"/>
</dbReference>
<evidence type="ECO:0000256" key="2">
    <source>
        <dbReference type="ARBA" id="ARBA00007449"/>
    </source>
</evidence>
<dbReference type="GO" id="GO:0005178">
    <property type="term" value="F:integrin binding"/>
    <property type="evidence" value="ECO:0007669"/>
    <property type="project" value="TreeGrafter"/>
</dbReference>
<dbReference type="SUPFAM" id="SSF53300">
    <property type="entry name" value="vWA-like"/>
    <property type="match status" value="1"/>
</dbReference>
<keyword evidence="8 15" id="KW-1133">Transmembrane helix</keyword>